<dbReference type="PANTHER" id="PTHR43798">
    <property type="entry name" value="MONOACYLGLYCEROL LIPASE"/>
    <property type="match status" value="1"/>
</dbReference>
<keyword evidence="4" id="KW-1185">Reference proteome</keyword>
<sequence length="282" mass="32316">MQTFRKLLIASCLFITFSTIAQEKSFQVKIIGKGNPILLFPGFSCTGDVWNETVKELSKTHECHIFTFAGFGNVPAIETPWLTTIKNDLENYVTRKKLKKPTIIGHSMGGSLALWLASENPNTYKELIIVDGLPSIGALMIPDFSPDKVSYDNPFAKQQLEMDETAFKQMATQMAAGMTKNEEKQPQIVSWMLQADRKTYVYGYIDLMKLDLRESIKNIKIPVTIMAAVSFYPKPQVEKLYTEQYQKLDKKKIIYVDNSAHFIMFDKTDWFVKEVRKLVVKR</sequence>
<dbReference type="OrthoDB" id="7172093at2"/>
<feature type="chain" id="PRO_5002734789" evidence="1">
    <location>
        <begin position="22"/>
        <end position="282"/>
    </location>
</feature>
<accession>A9DSX8</accession>
<dbReference type="InterPro" id="IPR029058">
    <property type="entry name" value="AB_hydrolase_fold"/>
</dbReference>
<dbReference type="AlphaFoldDB" id="A9DSX8"/>
<evidence type="ECO:0000313" key="3">
    <source>
        <dbReference type="EMBL" id="EDP96996.1"/>
    </source>
</evidence>
<dbReference type="SUPFAM" id="SSF53474">
    <property type="entry name" value="alpha/beta-Hydrolases"/>
    <property type="match status" value="1"/>
</dbReference>
<evidence type="ECO:0000256" key="1">
    <source>
        <dbReference type="SAM" id="SignalP"/>
    </source>
</evidence>
<comment type="caution">
    <text evidence="3">The sequence shown here is derived from an EMBL/GenBank/DDBJ whole genome shotgun (WGS) entry which is preliminary data.</text>
</comment>
<gene>
    <name evidence="3" type="ORF">KAOT1_17573</name>
</gene>
<dbReference type="Pfam" id="PF00561">
    <property type="entry name" value="Abhydrolase_1"/>
    <property type="match status" value="1"/>
</dbReference>
<evidence type="ECO:0000259" key="2">
    <source>
        <dbReference type="Pfam" id="PF00561"/>
    </source>
</evidence>
<organism evidence="3 4">
    <name type="scientific">Kordia algicida OT-1</name>
    <dbReference type="NCBI Taxonomy" id="391587"/>
    <lineage>
        <taxon>Bacteria</taxon>
        <taxon>Pseudomonadati</taxon>
        <taxon>Bacteroidota</taxon>
        <taxon>Flavobacteriia</taxon>
        <taxon>Flavobacteriales</taxon>
        <taxon>Flavobacteriaceae</taxon>
        <taxon>Kordia</taxon>
    </lineage>
</organism>
<reference evidence="3 4" key="1">
    <citation type="journal article" date="2011" name="J. Bacteriol.">
        <title>Genome sequence of the algicidal bacterium Kordia algicida OT-1.</title>
        <authorList>
            <person name="Lee H.S."/>
            <person name="Kang S.G."/>
            <person name="Kwon K.K."/>
            <person name="Lee J.H."/>
            <person name="Kim S.J."/>
        </authorList>
    </citation>
    <scope>NUCLEOTIDE SEQUENCE [LARGE SCALE GENOMIC DNA]</scope>
    <source>
        <strain evidence="3 4">OT-1</strain>
    </source>
</reference>
<keyword evidence="1" id="KW-0732">Signal</keyword>
<feature type="signal peptide" evidence="1">
    <location>
        <begin position="1"/>
        <end position="21"/>
    </location>
</feature>
<dbReference type="eggNOG" id="COG0596">
    <property type="taxonomic scope" value="Bacteria"/>
</dbReference>
<dbReference type="Proteomes" id="UP000002945">
    <property type="component" value="Unassembled WGS sequence"/>
</dbReference>
<feature type="domain" description="AB hydrolase-1" evidence="2">
    <location>
        <begin position="35"/>
        <end position="136"/>
    </location>
</feature>
<dbReference type="GO" id="GO:0016787">
    <property type="term" value="F:hydrolase activity"/>
    <property type="evidence" value="ECO:0007669"/>
    <property type="project" value="UniProtKB-KW"/>
</dbReference>
<dbReference type="EMBL" id="ABIB01000003">
    <property type="protein sequence ID" value="EDP96996.1"/>
    <property type="molecule type" value="Genomic_DNA"/>
</dbReference>
<dbReference type="InterPro" id="IPR000073">
    <property type="entry name" value="AB_hydrolase_1"/>
</dbReference>
<proteinExistence type="predicted"/>
<dbReference type="Gene3D" id="3.40.50.1820">
    <property type="entry name" value="alpha/beta hydrolase"/>
    <property type="match status" value="1"/>
</dbReference>
<evidence type="ECO:0000313" key="4">
    <source>
        <dbReference type="Proteomes" id="UP000002945"/>
    </source>
</evidence>
<protein>
    <submittedName>
        <fullName evidence="3">Hydrolase, alpha/beta hydrolase fold family protein</fullName>
    </submittedName>
</protein>
<dbReference type="HOGENOM" id="CLU_071771_0_0_10"/>
<dbReference type="InterPro" id="IPR050266">
    <property type="entry name" value="AB_hydrolase_sf"/>
</dbReference>
<name>A9DSX8_9FLAO</name>
<dbReference type="RefSeq" id="WP_007096049.1">
    <property type="nucleotide sequence ID" value="NZ_CP142125.1"/>
</dbReference>
<keyword evidence="3" id="KW-0378">Hydrolase</keyword>
<dbReference type="STRING" id="391587.KAOT1_17573"/>